<feature type="transmembrane region" description="Helical" evidence="9">
    <location>
        <begin position="100"/>
        <end position="127"/>
    </location>
</feature>
<feature type="domain" description="Na+/H+ antiporter NhaC-like C-terminal" evidence="10">
    <location>
        <begin position="185"/>
        <end position="489"/>
    </location>
</feature>
<gene>
    <name evidence="11" type="primary">nhaC</name>
    <name evidence="11" type="ORF">RM538_03415</name>
</gene>
<keyword evidence="6 9" id="KW-1133">Transmembrane helix</keyword>
<evidence type="ECO:0000256" key="4">
    <source>
        <dbReference type="ARBA" id="ARBA00022475"/>
    </source>
</evidence>
<evidence type="ECO:0000256" key="9">
    <source>
        <dbReference type="SAM" id="Phobius"/>
    </source>
</evidence>
<feature type="transmembrane region" description="Helical" evidence="9">
    <location>
        <begin position="32"/>
        <end position="51"/>
    </location>
</feature>
<evidence type="ECO:0000256" key="1">
    <source>
        <dbReference type="ARBA" id="ARBA00004651"/>
    </source>
</evidence>
<dbReference type="EMBL" id="JAVRHZ010000001">
    <property type="protein sequence ID" value="MDT0555037.1"/>
    <property type="molecule type" value="Genomic_DNA"/>
</dbReference>
<dbReference type="InterPro" id="IPR004770">
    <property type="entry name" value="Na/H_antiport_NhaC"/>
</dbReference>
<keyword evidence="2" id="KW-0813">Transport</keyword>
<keyword evidence="7 9" id="KW-0472">Membrane</keyword>
<feature type="transmembrane region" description="Helical" evidence="9">
    <location>
        <begin position="134"/>
        <end position="154"/>
    </location>
</feature>
<keyword evidence="4" id="KW-1003">Cell membrane</keyword>
<dbReference type="PANTHER" id="PTHR33451:SF3">
    <property type="entry name" value="MALATE-2H(+)_NA(+)-LACTATE ANTIPORTER"/>
    <property type="match status" value="1"/>
</dbReference>
<feature type="transmembrane region" description="Helical" evidence="9">
    <location>
        <begin position="380"/>
        <end position="404"/>
    </location>
</feature>
<protein>
    <submittedName>
        <fullName evidence="11">Na+/H+ antiporter NhaC</fullName>
    </submittedName>
</protein>
<proteinExistence type="inferred from homology"/>
<dbReference type="PANTHER" id="PTHR33451">
    <property type="entry name" value="MALATE-2H(+)/NA(+)-LACTATE ANTIPORTER"/>
    <property type="match status" value="1"/>
</dbReference>
<feature type="transmembrane region" description="Helical" evidence="9">
    <location>
        <begin position="63"/>
        <end position="80"/>
    </location>
</feature>
<accession>A0ABU2YA18</accession>
<feature type="transmembrane region" description="Helical" evidence="9">
    <location>
        <begin position="469"/>
        <end position="489"/>
    </location>
</feature>
<keyword evidence="5 9" id="KW-0812">Transmembrane</keyword>
<feature type="transmembrane region" description="Helical" evidence="9">
    <location>
        <begin position="216"/>
        <end position="238"/>
    </location>
</feature>
<comment type="subcellular location">
    <subcellularLocation>
        <location evidence="1">Cell membrane</location>
        <topology evidence="1">Multi-pass membrane protein</topology>
    </subcellularLocation>
</comment>
<evidence type="ECO:0000256" key="2">
    <source>
        <dbReference type="ARBA" id="ARBA00022448"/>
    </source>
</evidence>
<dbReference type="Proteomes" id="UP001254488">
    <property type="component" value="Unassembled WGS sequence"/>
</dbReference>
<dbReference type="InterPro" id="IPR052180">
    <property type="entry name" value="NhaC_Na-H+_Antiporter"/>
</dbReference>
<feature type="transmembrane region" description="Helical" evidence="9">
    <location>
        <begin position="348"/>
        <end position="368"/>
    </location>
</feature>
<keyword evidence="12" id="KW-1185">Reference proteome</keyword>
<reference evidence="11 12" key="1">
    <citation type="submission" date="2023-09" db="EMBL/GenBank/DDBJ databases">
        <authorList>
            <person name="Rey-Velasco X."/>
        </authorList>
    </citation>
    <scope>NUCLEOTIDE SEQUENCE [LARGE SCALE GENOMIC DNA]</scope>
    <source>
        <strain evidence="11 12">W242</strain>
    </source>
</reference>
<evidence type="ECO:0000256" key="3">
    <source>
        <dbReference type="ARBA" id="ARBA00022449"/>
    </source>
</evidence>
<comment type="caution">
    <text evidence="11">The sequence shown here is derived from an EMBL/GenBank/DDBJ whole genome shotgun (WGS) entry which is preliminary data.</text>
</comment>
<feature type="transmembrane region" description="Helical" evidence="9">
    <location>
        <begin position="282"/>
        <end position="299"/>
    </location>
</feature>
<sequence length="499" mass="52792">MVTLQDKIYTMQSQDKQNEKIVENKELNIWEALIPVIALVIMLFYNVFYAFGDDALSGSNQFILLLGAAVAAVVGVFNKVSYKQMVEEVAQNVKSTTGALLILLMVGALAGTWLISGIIPTMIYYGLQILNPTIFLASCVVICAIISIATGSSWTTSATVGIALIGIAEALGISLGMTAGAVLSGAYFGDKLSPLSDTTNLAPAMAGTDLFTHIKYMTYTTVPTIIVTLIVFIIIGVGLDPVGVADTTSILASIDASFNISPWLFIVPILVIVMIVRKTPPLIALLAGTLLGGLAALIFQPEIVTTIGGGDTLDFTSGYKGIMNAITVDTSVATDNEALNDLFSAGGMSGMLGTIWLIICAMVFGGVMDAIGALARISKALLSLFHTTFGLFASTVASCLALNLTASDQYLAIVVPGKMYSKAFKDKGLAPENLSRTLEDSGTVTSVLVPWNTCGAYQSGVLGVPVIDYFAFAIFNWLSPFTTLLFAAFRIKIRQLKEA</sequence>
<name>A0ABU2YA18_9FLAO</name>
<comment type="similarity">
    <text evidence="8">Belongs to the NhaC Na(+)/H(+) (TC 2.A.35) antiporter family.</text>
</comment>
<dbReference type="NCBIfam" id="TIGR00931">
    <property type="entry name" value="antiport_nhaC"/>
    <property type="match status" value="1"/>
</dbReference>
<dbReference type="Pfam" id="PF03553">
    <property type="entry name" value="Na_H_antiporter"/>
    <property type="match status" value="1"/>
</dbReference>
<evidence type="ECO:0000259" key="10">
    <source>
        <dbReference type="Pfam" id="PF03553"/>
    </source>
</evidence>
<evidence type="ECO:0000256" key="8">
    <source>
        <dbReference type="ARBA" id="ARBA00038435"/>
    </source>
</evidence>
<evidence type="ECO:0000313" key="12">
    <source>
        <dbReference type="Proteomes" id="UP001254488"/>
    </source>
</evidence>
<evidence type="ECO:0000313" key="11">
    <source>
        <dbReference type="EMBL" id="MDT0555037.1"/>
    </source>
</evidence>
<evidence type="ECO:0000256" key="5">
    <source>
        <dbReference type="ARBA" id="ARBA00022692"/>
    </source>
</evidence>
<evidence type="ECO:0000256" key="6">
    <source>
        <dbReference type="ARBA" id="ARBA00022989"/>
    </source>
</evidence>
<dbReference type="InterPro" id="IPR018461">
    <property type="entry name" value="Na/H_Antiport_NhaC-like_C"/>
</dbReference>
<organism evidence="11 12">
    <name type="scientific">Patiriisocius hiemis</name>
    <dbReference type="NCBI Taxonomy" id="3075604"/>
    <lineage>
        <taxon>Bacteria</taxon>
        <taxon>Pseudomonadati</taxon>
        <taxon>Bacteroidota</taxon>
        <taxon>Flavobacteriia</taxon>
        <taxon>Flavobacteriales</taxon>
        <taxon>Flavobacteriaceae</taxon>
        <taxon>Patiriisocius</taxon>
    </lineage>
</organism>
<feature type="transmembrane region" description="Helical" evidence="9">
    <location>
        <begin position="160"/>
        <end position="183"/>
    </location>
</feature>
<evidence type="ECO:0000256" key="7">
    <source>
        <dbReference type="ARBA" id="ARBA00023136"/>
    </source>
</evidence>
<keyword evidence="3" id="KW-0050">Antiport</keyword>